<feature type="transmembrane region" description="Helical" evidence="10">
    <location>
        <begin position="61"/>
        <end position="84"/>
    </location>
</feature>
<protein>
    <recommendedName>
        <fullName evidence="10">Fluoride-specific ion channel FluC</fullName>
    </recommendedName>
</protein>
<dbReference type="PANTHER" id="PTHR28259:SF1">
    <property type="entry name" value="FLUORIDE EXPORT PROTEIN 1-RELATED"/>
    <property type="match status" value="1"/>
</dbReference>
<reference evidence="11 12" key="1">
    <citation type="submission" date="2024-10" db="EMBL/GenBank/DDBJ databases">
        <title>The Natural Products Discovery Center: Release of the First 8490 Sequenced Strains for Exploring Actinobacteria Biosynthetic Diversity.</title>
        <authorList>
            <person name="Kalkreuter E."/>
            <person name="Kautsar S.A."/>
            <person name="Yang D."/>
            <person name="Bader C.D."/>
            <person name="Teijaro C.N."/>
            <person name="Fluegel L."/>
            <person name="Davis C.M."/>
            <person name="Simpson J.R."/>
            <person name="Lauterbach L."/>
            <person name="Steele A.D."/>
            <person name="Gui C."/>
            <person name="Meng S."/>
            <person name="Li G."/>
            <person name="Viehrig K."/>
            <person name="Ye F."/>
            <person name="Su P."/>
            <person name="Kiefer A.F."/>
            <person name="Nichols A."/>
            <person name="Cepeda A.J."/>
            <person name="Yan W."/>
            <person name="Fan B."/>
            <person name="Jiang Y."/>
            <person name="Adhikari A."/>
            <person name="Zheng C.-J."/>
            <person name="Schuster L."/>
            <person name="Cowan T.M."/>
            <person name="Smanski M.J."/>
            <person name="Chevrette M.G."/>
            <person name="De Carvalho L.P.S."/>
            <person name="Shen B."/>
        </authorList>
    </citation>
    <scope>NUCLEOTIDE SEQUENCE [LARGE SCALE GENOMIC DNA]</scope>
    <source>
        <strain evidence="11 12">NPDC049639</strain>
    </source>
</reference>
<evidence type="ECO:0000256" key="1">
    <source>
        <dbReference type="ARBA" id="ARBA00004651"/>
    </source>
</evidence>
<evidence type="ECO:0000313" key="11">
    <source>
        <dbReference type="EMBL" id="MFI7586788.1"/>
    </source>
</evidence>
<organism evidence="11 12">
    <name type="scientific">Spongisporangium articulatum</name>
    <dbReference type="NCBI Taxonomy" id="3362603"/>
    <lineage>
        <taxon>Bacteria</taxon>
        <taxon>Bacillati</taxon>
        <taxon>Actinomycetota</taxon>
        <taxon>Actinomycetes</taxon>
        <taxon>Kineosporiales</taxon>
        <taxon>Kineosporiaceae</taxon>
        <taxon>Spongisporangium</taxon>
    </lineage>
</organism>
<comment type="caution">
    <text evidence="11">The sequence shown here is derived from an EMBL/GenBank/DDBJ whole genome shotgun (WGS) entry which is preliminary data.</text>
</comment>
<keyword evidence="4 10" id="KW-1133">Transmembrane helix</keyword>
<keyword evidence="10" id="KW-0479">Metal-binding</keyword>
<keyword evidence="10" id="KW-0406">Ion transport</keyword>
<feature type="binding site" evidence="10">
    <location>
        <position position="74"/>
    </location>
    <ligand>
        <name>Na(+)</name>
        <dbReference type="ChEBI" id="CHEBI:29101"/>
        <note>structural</note>
    </ligand>
</feature>
<comment type="function">
    <text evidence="9 10">Fluoride-specific ion channel. Important for reducing fluoride concentration in the cell, thus reducing its toxicity.</text>
</comment>
<name>A0ABW8AKX8_9ACTN</name>
<proteinExistence type="inferred from homology"/>
<dbReference type="EMBL" id="JBITLV010000002">
    <property type="protein sequence ID" value="MFI7586788.1"/>
    <property type="molecule type" value="Genomic_DNA"/>
</dbReference>
<sequence length="119" mass="11881">MTVLLVALGGAAGSVARFLVDTALRRRWSVPWPTLAINASASLLLGLLAGLAAAGHLGGSALAVAGTGFCGGYSTFSTAAFELYRLLETGERGTALRYGVASLLLPVLAATAGMSLTAG</sequence>
<keyword evidence="10" id="KW-0813">Transport</keyword>
<evidence type="ECO:0000313" key="12">
    <source>
        <dbReference type="Proteomes" id="UP001612915"/>
    </source>
</evidence>
<comment type="activity regulation">
    <text evidence="10">Na(+) is not transported, but it plays an essential structural role and its presence is essential for fluoride channel function.</text>
</comment>
<dbReference type="RefSeq" id="WP_398277202.1">
    <property type="nucleotide sequence ID" value="NZ_JBITLV010000002.1"/>
</dbReference>
<dbReference type="HAMAP" id="MF_00454">
    <property type="entry name" value="FluC"/>
    <property type="match status" value="1"/>
</dbReference>
<evidence type="ECO:0000256" key="3">
    <source>
        <dbReference type="ARBA" id="ARBA00022692"/>
    </source>
</evidence>
<comment type="subcellular location">
    <subcellularLocation>
        <location evidence="1 10">Cell membrane</location>
        <topology evidence="1 10">Multi-pass membrane protein</topology>
    </subcellularLocation>
</comment>
<dbReference type="PANTHER" id="PTHR28259">
    <property type="entry name" value="FLUORIDE EXPORT PROTEIN 1-RELATED"/>
    <property type="match status" value="1"/>
</dbReference>
<dbReference type="Pfam" id="PF02537">
    <property type="entry name" value="CRCB"/>
    <property type="match status" value="1"/>
</dbReference>
<evidence type="ECO:0000256" key="2">
    <source>
        <dbReference type="ARBA" id="ARBA00022475"/>
    </source>
</evidence>
<evidence type="ECO:0000256" key="4">
    <source>
        <dbReference type="ARBA" id="ARBA00022989"/>
    </source>
</evidence>
<comment type="catalytic activity">
    <reaction evidence="8">
        <text>fluoride(in) = fluoride(out)</text>
        <dbReference type="Rhea" id="RHEA:76159"/>
        <dbReference type="ChEBI" id="CHEBI:17051"/>
    </reaction>
    <physiologicalReaction direction="left-to-right" evidence="8">
        <dbReference type="Rhea" id="RHEA:76160"/>
    </physiologicalReaction>
</comment>
<accession>A0ABW8AKX8</accession>
<feature type="binding site" evidence="10">
    <location>
        <position position="71"/>
    </location>
    <ligand>
        <name>Na(+)</name>
        <dbReference type="ChEBI" id="CHEBI:29101"/>
        <note>structural</note>
    </ligand>
</feature>
<dbReference type="InterPro" id="IPR003691">
    <property type="entry name" value="FluC"/>
</dbReference>
<keyword evidence="5 10" id="KW-0472">Membrane</keyword>
<feature type="transmembrane region" description="Helical" evidence="10">
    <location>
        <begin position="32"/>
        <end position="54"/>
    </location>
</feature>
<comment type="similarity">
    <text evidence="7 10">Belongs to the fluoride channel Fluc/FEX (TC 1.A.43) family.</text>
</comment>
<keyword evidence="6 10" id="KW-0407">Ion channel</keyword>
<dbReference type="Proteomes" id="UP001612915">
    <property type="component" value="Unassembled WGS sequence"/>
</dbReference>
<evidence type="ECO:0000256" key="7">
    <source>
        <dbReference type="ARBA" id="ARBA00035120"/>
    </source>
</evidence>
<keyword evidence="3 10" id="KW-0812">Transmembrane</keyword>
<keyword evidence="2 10" id="KW-1003">Cell membrane</keyword>
<evidence type="ECO:0000256" key="10">
    <source>
        <dbReference type="HAMAP-Rule" id="MF_00454"/>
    </source>
</evidence>
<evidence type="ECO:0000256" key="6">
    <source>
        <dbReference type="ARBA" id="ARBA00023303"/>
    </source>
</evidence>
<keyword evidence="12" id="KW-1185">Reference proteome</keyword>
<evidence type="ECO:0000256" key="9">
    <source>
        <dbReference type="ARBA" id="ARBA00049940"/>
    </source>
</evidence>
<keyword evidence="10" id="KW-0915">Sodium</keyword>
<gene>
    <name evidence="10" type="primary">fluC</name>
    <name evidence="10" type="synonym">crcB</name>
    <name evidence="11" type="ORF">ACIB24_06910</name>
</gene>
<feature type="transmembrane region" description="Helical" evidence="10">
    <location>
        <begin position="96"/>
        <end position="118"/>
    </location>
</feature>
<evidence type="ECO:0000256" key="5">
    <source>
        <dbReference type="ARBA" id="ARBA00023136"/>
    </source>
</evidence>
<evidence type="ECO:0000256" key="8">
    <source>
        <dbReference type="ARBA" id="ARBA00035585"/>
    </source>
</evidence>